<evidence type="ECO:0000256" key="1">
    <source>
        <dbReference type="SAM" id="MobiDB-lite"/>
    </source>
</evidence>
<dbReference type="Proteomes" id="UP000016930">
    <property type="component" value="Unassembled WGS sequence"/>
</dbReference>
<dbReference type="EMBL" id="KB445795">
    <property type="protein sequence ID" value="EMD38467.1"/>
    <property type="molecule type" value="Genomic_DNA"/>
</dbReference>
<dbReference type="AlphaFoldDB" id="M2RJ39"/>
<protein>
    <recommendedName>
        <fullName evidence="2">F-box domain-containing protein</fullName>
    </recommendedName>
</protein>
<sequence length="578" mass="65517">MSTPGESSATGRQPRRSARLRVKTNVADEDSKPPIPTNVQPSPKRRRVGVAKNASKSNASKEKGRRACRRTLSMLPDMPLDILFEIFGHLHPLDVLHLARTSKALRNVLMRRSAISIWKEARSRIQDLPECPLDLSEPQYAHLLFDPHCHFCLTARVMTVLWACRVRCCKSCMGEHVADSSYIYTFICDVWARTLPVAKMVPMEFRNKLVFLKRDGEALKEQIQLIGDDKDKLAEFRARKTEEVSAIETHARAVAAWQDDQVERRTVELETIRLSRMTSIMNKLSDLGYREDLDKMSEEYRAEFEDHPLVRQPKELTERIWNNIRQSMLAYMERVRADRLAREHCQHMCIRIIFVKQLLDIFSLICPPRTYLPSTADFCVMPEFKRSLLVPPDDAPPRGELLEAFAQIVELCSRWRGQVSARLVPLLPALPAPTDAPPLARLQLATTFFRCTQCPPGWNAIGFPRVLAHECLTVHTAIDTGAAAPDAHLRNALALAVGEQPWNHAGERVAWHEEAHRAARHIVRACGADADRATWEALDELDARLACVACVQSECVRVMTWRTAVGLARFARRPATAG</sequence>
<dbReference type="SMART" id="SM00256">
    <property type="entry name" value="FBOX"/>
    <property type="match status" value="1"/>
</dbReference>
<keyword evidence="4" id="KW-1185">Reference proteome</keyword>
<reference evidence="3 4" key="1">
    <citation type="journal article" date="2012" name="Proc. Natl. Acad. Sci. U.S.A.">
        <title>Comparative genomics of Ceriporiopsis subvermispora and Phanerochaete chrysosporium provide insight into selective ligninolysis.</title>
        <authorList>
            <person name="Fernandez-Fueyo E."/>
            <person name="Ruiz-Duenas F.J."/>
            <person name="Ferreira P."/>
            <person name="Floudas D."/>
            <person name="Hibbett D.S."/>
            <person name="Canessa P."/>
            <person name="Larrondo L.F."/>
            <person name="James T.Y."/>
            <person name="Seelenfreund D."/>
            <person name="Lobos S."/>
            <person name="Polanco R."/>
            <person name="Tello M."/>
            <person name="Honda Y."/>
            <person name="Watanabe T."/>
            <person name="Watanabe T."/>
            <person name="Ryu J.S."/>
            <person name="Kubicek C.P."/>
            <person name="Schmoll M."/>
            <person name="Gaskell J."/>
            <person name="Hammel K.E."/>
            <person name="St John F.J."/>
            <person name="Vanden Wymelenberg A."/>
            <person name="Sabat G."/>
            <person name="Splinter BonDurant S."/>
            <person name="Syed K."/>
            <person name="Yadav J.S."/>
            <person name="Doddapaneni H."/>
            <person name="Subramanian V."/>
            <person name="Lavin J.L."/>
            <person name="Oguiza J.A."/>
            <person name="Perez G."/>
            <person name="Pisabarro A.G."/>
            <person name="Ramirez L."/>
            <person name="Santoyo F."/>
            <person name="Master E."/>
            <person name="Coutinho P.M."/>
            <person name="Henrissat B."/>
            <person name="Lombard V."/>
            <person name="Magnuson J.K."/>
            <person name="Kuees U."/>
            <person name="Hori C."/>
            <person name="Igarashi K."/>
            <person name="Samejima M."/>
            <person name="Held B.W."/>
            <person name="Barry K.W."/>
            <person name="LaButti K.M."/>
            <person name="Lapidus A."/>
            <person name="Lindquist E.A."/>
            <person name="Lucas S.M."/>
            <person name="Riley R."/>
            <person name="Salamov A.A."/>
            <person name="Hoffmeister D."/>
            <person name="Schwenk D."/>
            <person name="Hadar Y."/>
            <person name="Yarden O."/>
            <person name="de Vries R.P."/>
            <person name="Wiebenga A."/>
            <person name="Stenlid J."/>
            <person name="Eastwood D."/>
            <person name="Grigoriev I.V."/>
            <person name="Berka R.M."/>
            <person name="Blanchette R.A."/>
            <person name="Kersten P."/>
            <person name="Martinez A.T."/>
            <person name="Vicuna R."/>
            <person name="Cullen D."/>
        </authorList>
    </citation>
    <scope>NUCLEOTIDE SEQUENCE [LARGE SCALE GENOMIC DNA]</scope>
    <source>
        <strain evidence="3 4">B</strain>
    </source>
</reference>
<dbReference type="PROSITE" id="PS50181">
    <property type="entry name" value="FBOX"/>
    <property type="match status" value="1"/>
</dbReference>
<dbReference type="HOGENOM" id="CLU_010790_2_3_1"/>
<evidence type="ECO:0000313" key="4">
    <source>
        <dbReference type="Proteomes" id="UP000016930"/>
    </source>
</evidence>
<gene>
    <name evidence="3" type="ORF">CERSUDRAFT_82729</name>
</gene>
<feature type="region of interest" description="Disordered" evidence="1">
    <location>
        <begin position="1"/>
        <end position="66"/>
    </location>
</feature>
<feature type="domain" description="F-box" evidence="2">
    <location>
        <begin position="72"/>
        <end position="121"/>
    </location>
</feature>
<dbReference type="CDD" id="cd09917">
    <property type="entry name" value="F-box_SF"/>
    <property type="match status" value="1"/>
</dbReference>
<name>M2RJ39_CERS8</name>
<dbReference type="InterPro" id="IPR036047">
    <property type="entry name" value="F-box-like_dom_sf"/>
</dbReference>
<evidence type="ECO:0000313" key="3">
    <source>
        <dbReference type="EMBL" id="EMD38467.1"/>
    </source>
</evidence>
<evidence type="ECO:0000259" key="2">
    <source>
        <dbReference type="PROSITE" id="PS50181"/>
    </source>
</evidence>
<feature type="compositionally biased region" description="Polar residues" evidence="1">
    <location>
        <begin position="1"/>
        <end position="11"/>
    </location>
</feature>
<organism evidence="3 4">
    <name type="scientific">Ceriporiopsis subvermispora (strain B)</name>
    <name type="common">White-rot fungus</name>
    <name type="synonym">Gelatoporia subvermispora</name>
    <dbReference type="NCBI Taxonomy" id="914234"/>
    <lineage>
        <taxon>Eukaryota</taxon>
        <taxon>Fungi</taxon>
        <taxon>Dikarya</taxon>
        <taxon>Basidiomycota</taxon>
        <taxon>Agaricomycotina</taxon>
        <taxon>Agaricomycetes</taxon>
        <taxon>Polyporales</taxon>
        <taxon>Gelatoporiaceae</taxon>
        <taxon>Gelatoporia</taxon>
    </lineage>
</organism>
<dbReference type="Pfam" id="PF00646">
    <property type="entry name" value="F-box"/>
    <property type="match status" value="1"/>
</dbReference>
<dbReference type="OrthoDB" id="2322499at2759"/>
<dbReference type="STRING" id="914234.M2RJ39"/>
<accession>M2RJ39</accession>
<dbReference type="SUPFAM" id="SSF81383">
    <property type="entry name" value="F-box domain"/>
    <property type="match status" value="1"/>
</dbReference>
<proteinExistence type="predicted"/>
<feature type="compositionally biased region" description="Basic residues" evidence="1">
    <location>
        <begin position="13"/>
        <end position="22"/>
    </location>
</feature>
<dbReference type="InterPro" id="IPR001810">
    <property type="entry name" value="F-box_dom"/>
</dbReference>